<evidence type="ECO:0000313" key="5">
    <source>
        <dbReference type="Proteomes" id="UP001326715"/>
    </source>
</evidence>
<dbReference type="Proteomes" id="UP001326715">
    <property type="component" value="Chromosome"/>
</dbReference>
<proteinExistence type="predicted"/>
<sequence length="406" mass="45609">MKTAYFLPVLLLSIWCKAQGPYPYTEKGKWGLTDKNKSVLLKPQFDTIDVFRNGFARVESNKRVGLINTSGAVLVNPSYTNITNAFQDFTAIARNIKGYQIIDIRNDKPIGGLFTDILPERSSYPKGSYYFVNKDGKMGIFDAQTGKMQGGKFNQVTGFNDAALDQYALVTLGDTYGVVDVTSGREILKPEYDDIEEVYSGNTVYVAAKKGDDKVFYYDAGFHNASPGNVQDKPTSAIPAESEVLNKRAKDMYIYKLGSGKWRVVLENRETNNYKGLDSTDLNGYTDLEYLSYYPNDNRFPTKIKAVKDGKTGVIDMRGKVLLPFVFDDVHFREDMVGRYAFIETYMGDKKGVVVAADMKELKKPVLKAILDEDRDRNALLIEMPNGQKGYMDKNTGEIFIPGIKE</sequence>
<gene>
    <name evidence="2" type="ORF">SAMN05661012_04849</name>
    <name evidence="3" type="ORF">SR876_11905</name>
</gene>
<dbReference type="EMBL" id="CP140154">
    <property type="protein sequence ID" value="WQG92211.1"/>
    <property type="molecule type" value="Genomic_DNA"/>
</dbReference>
<keyword evidence="5" id="KW-1185">Reference proteome</keyword>
<feature type="signal peptide" evidence="1">
    <location>
        <begin position="1"/>
        <end position="18"/>
    </location>
</feature>
<accession>A0A1K1S6Z0</accession>
<evidence type="ECO:0000313" key="2">
    <source>
        <dbReference type="EMBL" id="SFW79847.1"/>
    </source>
</evidence>
<dbReference type="PANTHER" id="PTHR37841:SF1">
    <property type="entry name" value="DUF3298 DOMAIN-CONTAINING PROTEIN"/>
    <property type="match status" value="1"/>
</dbReference>
<dbReference type="InterPro" id="IPR032774">
    <property type="entry name" value="WG_beta_rep"/>
</dbReference>
<evidence type="ECO:0000313" key="4">
    <source>
        <dbReference type="Proteomes" id="UP000183788"/>
    </source>
</evidence>
<feature type="chain" id="PRO_5011955999" evidence="1">
    <location>
        <begin position="19"/>
        <end position="406"/>
    </location>
</feature>
<dbReference type="AlphaFoldDB" id="A0A1K1S6Z0"/>
<dbReference type="Pfam" id="PF14903">
    <property type="entry name" value="WG_beta_rep"/>
    <property type="match status" value="3"/>
</dbReference>
<dbReference type="OrthoDB" id="623514at2"/>
<dbReference type="Proteomes" id="UP000183788">
    <property type="component" value="Unassembled WGS sequence"/>
</dbReference>
<protein>
    <submittedName>
        <fullName evidence="2">WG containing repeat-containing protein</fullName>
    </submittedName>
    <submittedName>
        <fullName evidence="3">WG repeat-containing protein</fullName>
    </submittedName>
</protein>
<evidence type="ECO:0000313" key="3">
    <source>
        <dbReference type="EMBL" id="WQG92211.1"/>
    </source>
</evidence>
<dbReference type="EMBL" id="FPIZ01000018">
    <property type="protein sequence ID" value="SFW79847.1"/>
    <property type="molecule type" value="Genomic_DNA"/>
</dbReference>
<keyword evidence="1" id="KW-0732">Signal</keyword>
<name>A0A1K1S6Z0_9BACT</name>
<evidence type="ECO:0000256" key="1">
    <source>
        <dbReference type="SAM" id="SignalP"/>
    </source>
</evidence>
<reference evidence="3 5" key="2">
    <citation type="submission" date="2023-11" db="EMBL/GenBank/DDBJ databases">
        <title>MicrobeMod: A computational toolkit for identifying prokaryotic methylation and restriction-modification with nanopore sequencing.</title>
        <authorList>
            <person name="Crits-Christoph A."/>
            <person name="Kang S.C."/>
            <person name="Lee H."/>
            <person name="Ostrov N."/>
        </authorList>
    </citation>
    <scope>NUCLEOTIDE SEQUENCE [LARGE SCALE GENOMIC DNA]</scope>
    <source>
        <strain evidence="3 5">ATCC 23090</strain>
    </source>
</reference>
<dbReference type="RefSeq" id="WP_072363812.1">
    <property type="nucleotide sequence ID" value="NZ_CP139972.1"/>
</dbReference>
<dbReference type="STRING" id="1004.SAMN05661012_04849"/>
<dbReference type="PANTHER" id="PTHR37841">
    <property type="entry name" value="GLR2918 PROTEIN"/>
    <property type="match status" value="1"/>
</dbReference>
<organism evidence="2 4">
    <name type="scientific">Chitinophaga sancti</name>
    <dbReference type="NCBI Taxonomy" id="1004"/>
    <lineage>
        <taxon>Bacteria</taxon>
        <taxon>Pseudomonadati</taxon>
        <taxon>Bacteroidota</taxon>
        <taxon>Chitinophagia</taxon>
        <taxon>Chitinophagales</taxon>
        <taxon>Chitinophagaceae</taxon>
        <taxon>Chitinophaga</taxon>
    </lineage>
</organism>
<reference evidence="2 4" key="1">
    <citation type="submission" date="2016-11" db="EMBL/GenBank/DDBJ databases">
        <authorList>
            <person name="Jaros S."/>
            <person name="Januszkiewicz K."/>
            <person name="Wedrychowicz H."/>
        </authorList>
    </citation>
    <scope>NUCLEOTIDE SEQUENCE [LARGE SCALE GENOMIC DNA]</scope>
    <source>
        <strain evidence="2 4">DSM 784</strain>
    </source>
</reference>